<organism evidence="2 3">
    <name type="scientific">Granulicella mallensis (strain ATCC BAA-1857 / DSM 23137 / MP5ACTX8)</name>
    <dbReference type="NCBI Taxonomy" id="682795"/>
    <lineage>
        <taxon>Bacteria</taxon>
        <taxon>Pseudomonadati</taxon>
        <taxon>Acidobacteriota</taxon>
        <taxon>Terriglobia</taxon>
        <taxon>Terriglobales</taxon>
        <taxon>Acidobacteriaceae</taxon>
        <taxon>Granulicella</taxon>
    </lineage>
</organism>
<dbReference type="eggNOG" id="ENOG50330AH">
    <property type="taxonomic scope" value="Bacteria"/>
</dbReference>
<dbReference type="AlphaFoldDB" id="G8P184"/>
<dbReference type="Pfam" id="PF11937">
    <property type="entry name" value="DUF3455"/>
    <property type="match status" value="1"/>
</dbReference>
<evidence type="ECO:0000313" key="2">
    <source>
        <dbReference type="EMBL" id="AEU38102.1"/>
    </source>
</evidence>
<dbReference type="PANTHER" id="PTHR35567">
    <property type="entry name" value="MALATE DEHYDROGENASE (AFU_ORTHOLOGUE AFUA_2G13800)"/>
    <property type="match status" value="1"/>
</dbReference>
<evidence type="ECO:0000256" key="1">
    <source>
        <dbReference type="SAM" id="SignalP"/>
    </source>
</evidence>
<dbReference type="InterPro" id="IPR021851">
    <property type="entry name" value="DUF3455"/>
</dbReference>
<protein>
    <recommendedName>
        <fullName evidence="4">DUF3455 domain-containing protein</fullName>
    </recommendedName>
</protein>
<proteinExistence type="predicted"/>
<dbReference type="STRING" id="682795.AciX8_3818"/>
<gene>
    <name evidence="2" type="ordered locus">AciX8_3818</name>
</gene>
<dbReference type="HOGENOM" id="CLU_101709_1_1_0"/>
<name>G8P184_GRAMM</name>
<feature type="chain" id="PRO_5003512310" description="DUF3455 domain-containing protein" evidence="1">
    <location>
        <begin position="37"/>
        <end position="176"/>
    </location>
</feature>
<evidence type="ECO:0000313" key="3">
    <source>
        <dbReference type="Proteomes" id="UP000007113"/>
    </source>
</evidence>
<accession>G8P184</accession>
<dbReference type="KEGG" id="gma:AciX8_3818"/>
<evidence type="ECO:0008006" key="4">
    <source>
        <dbReference type="Google" id="ProtNLM"/>
    </source>
</evidence>
<keyword evidence="3" id="KW-1185">Reference proteome</keyword>
<feature type="signal peptide" evidence="1">
    <location>
        <begin position="1"/>
        <end position="36"/>
    </location>
</feature>
<sequence length="176" mass="18402" precursor="true">MLSGAINRCCSVSSLRTGCFLLFVGAALCFAPGASAQTSGDSVDVPGHSSLVLRAKGVGAQVYSCLAGKWTLQGPDANLLNPTGEVIGRHFTGPTWKLNDGSWVKGKAVAKQDSPEAESVPWLLLESVSGEGSLAAVHYIQRTETHGGNAPSGSCRENAEVRVPYSATYSFYVVNP</sequence>
<keyword evidence="1" id="KW-0732">Signal</keyword>
<reference evidence="2 3" key="1">
    <citation type="submission" date="2011-11" db="EMBL/GenBank/DDBJ databases">
        <title>Complete sequence of Granulicella mallensis MP5ACTX8.</title>
        <authorList>
            <consortium name="US DOE Joint Genome Institute"/>
            <person name="Lucas S."/>
            <person name="Copeland A."/>
            <person name="Lapidus A."/>
            <person name="Cheng J.-F."/>
            <person name="Goodwin L."/>
            <person name="Pitluck S."/>
            <person name="Peters L."/>
            <person name="Lu M."/>
            <person name="Detter J.C."/>
            <person name="Han C."/>
            <person name="Tapia R."/>
            <person name="Land M."/>
            <person name="Hauser L."/>
            <person name="Kyrpides N."/>
            <person name="Ivanova N."/>
            <person name="Mikhailova N."/>
            <person name="Pagani I."/>
            <person name="Rawat S."/>
            <person name="Mannisto M."/>
            <person name="Haggblom M."/>
            <person name="Woyke T."/>
        </authorList>
    </citation>
    <scope>NUCLEOTIDE SEQUENCE [LARGE SCALE GENOMIC DNA]</scope>
    <source>
        <strain evidence="3">ATCC BAA-1857 / DSM 23137 / MP5ACTX8</strain>
    </source>
</reference>
<dbReference type="Proteomes" id="UP000007113">
    <property type="component" value="Chromosome"/>
</dbReference>
<dbReference type="EMBL" id="CP003130">
    <property type="protein sequence ID" value="AEU38102.1"/>
    <property type="molecule type" value="Genomic_DNA"/>
</dbReference>
<dbReference type="PANTHER" id="PTHR35567:SF1">
    <property type="entry name" value="CONSERVED FUNGAL PROTEIN (AFU_ORTHOLOGUE AFUA_1G14230)"/>
    <property type="match status" value="1"/>
</dbReference>